<dbReference type="InterPro" id="IPR056924">
    <property type="entry name" value="SH3_Tf2-1"/>
</dbReference>
<evidence type="ECO:0000259" key="1">
    <source>
        <dbReference type="Pfam" id="PF24626"/>
    </source>
</evidence>
<protein>
    <recommendedName>
        <fullName evidence="1">Tf2-1-like SH3-like domain-containing protein</fullName>
    </recommendedName>
</protein>
<evidence type="ECO:0000313" key="2">
    <source>
        <dbReference type="EMBL" id="WMV37977.1"/>
    </source>
</evidence>
<dbReference type="PANTHER" id="PTHR46148:SF57">
    <property type="entry name" value="OS12G0499874 PROTEIN"/>
    <property type="match status" value="1"/>
</dbReference>
<dbReference type="Pfam" id="PF24626">
    <property type="entry name" value="SH3_Tf2-1"/>
    <property type="match status" value="1"/>
</dbReference>
<gene>
    <name evidence="2" type="ORF">MTR67_031362</name>
</gene>
<evidence type="ECO:0000313" key="3">
    <source>
        <dbReference type="Proteomes" id="UP001234989"/>
    </source>
</evidence>
<dbReference type="AlphaFoldDB" id="A0AAF0U2E0"/>
<dbReference type="PANTHER" id="PTHR46148">
    <property type="entry name" value="CHROMO DOMAIN-CONTAINING PROTEIN"/>
    <property type="match status" value="1"/>
</dbReference>
<name>A0AAF0U2E0_SOLVR</name>
<dbReference type="EMBL" id="CP133618">
    <property type="protein sequence ID" value="WMV37977.1"/>
    <property type="molecule type" value="Genomic_DNA"/>
</dbReference>
<organism evidence="2 3">
    <name type="scientific">Solanum verrucosum</name>
    <dbReference type="NCBI Taxonomy" id="315347"/>
    <lineage>
        <taxon>Eukaryota</taxon>
        <taxon>Viridiplantae</taxon>
        <taxon>Streptophyta</taxon>
        <taxon>Embryophyta</taxon>
        <taxon>Tracheophyta</taxon>
        <taxon>Spermatophyta</taxon>
        <taxon>Magnoliopsida</taxon>
        <taxon>eudicotyledons</taxon>
        <taxon>Gunneridae</taxon>
        <taxon>Pentapetalae</taxon>
        <taxon>asterids</taxon>
        <taxon>lamiids</taxon>
        <taxon>Solanales</taxon>
        <taxon>Solanaceae</taxon>
        <taxon>Solanoideae</taxon>
        <taxon>Solaneae</taxon>
        <taxon>Solanum</taxon>
    </lineage>
</organism>
<keyword evidence="3" id="KW-1185">Reference proteome</keyword>
<reference evidence="2" key="1">
    <citation type="submission" date="2023-08" db="EMBL/GenBank/DDBJ databases">
        <title>A de novo genome assembly of Solanum verrucosum Schlechtendal, a Mexican diploid species geographically isolated from the other diploid A-genome species in potato relatives.</title>
        <authorList>
            <person name="Hosaka K."/>
        </authorList>
    </citation>
    <scope>NUCLEOTIDE SEQUENCE</scope>
    <source>
        <tissue evidence="2">Young leaves</tissue>
    </source>
</reference>
<feature type="domain" description="Tf2-1-like SH3-like" evidence="1">
    <location>
        <begin position="2"/>
        <end position="53"/>
    </location>
</feature>
<accession>A0AAF0U2E0</accession>
<dbReference type="Proteomes" id="UP001234989">
    <property type="component" value="Chromosome 7"/>
</dbReference>
<sequence>MRFRKKGKLSPSHVSKYPLELVRMFGDVAYRLALPLNLLVFHHMFHVLILKRYCHNDSHVIQWNSVALNQDLSCEEEPISILDRTKKGTTLAVSHVHSQKFYGLNTMIMVRIECIHRPHILDLSNDIHEFSHFSLVWELRKRDCYGVCCGSSSG</sequence>
<proteinExistence type="predicted"/>